<dbReference type="Proteomes" id="UP000019030">
    <property type="component" value="Chromosome"/>
</dbReference>
<organism evidence="2 3">
    <name type="scientific">Chania multitudinisentens RB-25</name>
    <dbReference type="NCBI Taxonomy" id="1441930"/>
    <lineage>
        <taxon>Bacteria</taxon>
        <taxon>Pseudomonadati</taxon>
        <taxon>Pseudomonadota</taxon>
        <taxon>Gammaproteobacteria</taxon>
        <taxon>Enterobacterales</taxon>
        <taxon>Yersiniaceae</taxon>
        <taxon>Chania</taxon>
    </lineage>
</organism>
<dbReference type="EMBL" id="CP007044">
    <property type="protein sequence ID" value="AHG22657.1"/>
    <property type="molecule type" value="Genomic_DNA"/>
</dbReference>
<reference evidence="2 3" key="2">
    <citation type="submission" date="2015-03" db="EMBL/GenBank/DDBJ databases">
        <authorList>
            <person name="Chan K.-G."/>
        </authorList>
    </citation>
    <scope>NUCLEOTIDE SEQUENCE [LARGE SCALE GENOMIC DNA]</scope>
    <source>
        <strain evidence="2 3">RB-25</strain>
    </source>
</reference>
<evidence type="ECO:0000313" key="2">
    <source>
        <dbReference type="EMBL" id="AHG22657.1"/>
    </source>
</evidence>
<feature type="compositionally biased region" description="Basic and acidic residues" evidence="1">
    <location>
        <begin position="44"/>
        <end position="57"/>
    </location>
</feature>
<reference evidence="2 3" key="1">
    <citation type="submission" date="2014-01" db="EMBL/GenBank/DDBJ databases">
        <title>Isolation of Serratia multitudinisentens RB-25 from Ex-Landfill site.</title>
        <authorList>
            <person name="Robson E.H.J."/>
        </authorList>
    </citation>
    <scope>NUCLEOTIDE SEQUENCE [LARGE SCALE GENOMIC DNA]</scope>
    <source>
        <strain evidence="2 3">RB-25</strain>
    </source>
</reference>
<evidence type="ECO:0008006" key="4">
    <source>
        <dbReference type="Google" id="ProtNLM"/>
    </source>
</evidence>
<feature type="compositionally biased region" description="Polar residues" evidence="1">
    <location>
        <begin position="21"/>
        <end position="43"/>
    </location>
</feature>
<dbReference type="HOGENOM" id="CLU_2636049_0_0_6"/>
<keyword evidence="3" id="KW-1185">Reference proteome</keyword>
<dbReference type="RefSeq" id="WP_024912694.1">
    <property type="nucleotide sequence ID" value="NZ_CP007044.2"/>
</dbReference>
<evidence type="ECO:0000256" key="1">
    <source>
        <dbReference type="SAM" id="MobiDB-lite"/>
    </source>
</evidence>
<dbReference type="AlphaFoldDB" id="W0LJZ7"/>
<accession>W0LJZ7</accession>
<evidence type="ECO:0000313" key="3">
    <source>
        <dbReference type="Proteomes" id="UP000019030"/>
    </source>
</evidence>
<protein>
    <recommendedName>
        <fullName evidence="4">Lipoprotein</fullName>
    </recommendedName>
</protein>
<proteinExistence type="predicted"/>
<dbReference type="STRING" id="1441930.Z042_04665"/>
<sequence>MKPWNTILLAAVIGLLVAGCDNSSTTKGNAEPLQNGSANQATTHDAKDSAEENHDNMDDQPQETEGANDPAGKSVGP</sequence>
<dbReference type="PROSITE" id="PS51257">
    <property type="entry name" value="PROKAR_LIPOPROTEIN"/>
    <property type="match status" value="1"/>
</dbReference>
<feature type="region of interest" description="Disordered" evidence="1">
    <location>
        <begin position="20"/>
        <end position="77"/>
    </location>
</feature>
<dbReference type="PATRIC" id="fig|1441930.4.peg.931"/>
<dbReference type="KEGG" id="sfo:Z042_04665"/>
<gene>
    <name evidence="2" type="ORF">Z042_04665</name>
</gene>
<name>W0LJZ7_9GAMM</name>